<dbReference type="HOGENOM" id="CLU_002934_6_1_9"/>
<dbReference type="Pfam" id="PF01120">
    <property type="entry name" value="Alpha_L_fucos"/>
    <property type="match status" value="1"/>
</dbReference>
<organism evidence="8 9">
    <name type="scientific">Butyrivibrio proteoclasticus (strain ATCC 51982 / DSM 14932 / B316)</name>
    <name type="common">Clostridium proteoclasticum</name>
    <dbReference type="NCBI Taxonomy" id="515622"/>
    <lineage>
        <taxon>Bacteria</taxon>
        <taxon>Bacillati</taxon>
        <taxon>Bacillota</taxon>
        <taxon>Clostridia</taxon>
        <taxon>Lachnospirales</taxon>
        <taxon>Lachnospiraceae</taxon>
        <taxon>Butyrivibrio</taxon>
    </lineage>
</organism>
<dbReference type="InterPro" id="IPR000933">
    <property type="entry name" value="Glyco_hydro_29"/>
</dbReference>
<dbReference type="InterPro" id="IPR057739">
    <property type="entry name" value="Glyco_hydro_29_N"/>
</dbReference>
<dbReference type="GO" id="GO:0005764">
    <property type="term" value="C:lysosome"/>
    <property type="evidence" value="ECO:0007669"/>
    <property type="project" value="TreeGrafter"/>
</dbReference>
<dbReference type="Gene3D" id="2.60.40.1180">
    <property type="entry name" value="Golgi alpha-mannosidase II"/>
    <property type="match status" value="1"/>
</dbReference>
<dbReference type="CAZy" id="GH29">
    <property type="family name" value="Glycoside Hydrolase Family 29"/>
</dbReference>
<dbReference type="InterPro" id="IPR013780">
    <property type="entry name" value="Glyco_hydro_b"/>
</dbReference>
<accession>E0S2S3</accession>
<sequence>MTREEYLKEIAKVNEDGFYKEDWGSLSRHETPKWFKEAKFGIFIHYGVYSVPAFGNEWYSRNMYNRAEREYKHHIETYGPQNKFGYKDFIPMFKAENFDAHRWIETFKKAGAKYVVPVMEHHDGFAMYDTEFNKWNAANMGPKRNIVGELKEECGRQGLTFCGSSHRAEHYFFMNLGREFDSDVNDDDYRDFYGPAVLCPEWQNEQFTESTENPDSKGPDQDWLEDWIVRTAEIIDKYRPAMLYFDWWIQNKAFKPYLKKLCAYYYNRAREWGKEVTICYKHNAFPPDVATFDMERGALSEISPRYWQTDTAIGNRSWCYVQDNEYKGGYKLVCDLIDAVSKNGNFLLNLGPKADGTFTAEDEKALSDIGAWLLENGEGIYGSSYWKQYKEGDTVVASGTFNDGAEVLYTPSDFRFTYKEGCIYAFWMRPAMQDVRIKALKMETIRGLLIDRVSLLSTGQELSYERNSDEMIIKANEAFKSDMPLCFKIQLS</sequence>
<keyword evidence="4" id="KW-0732">Signal</keyword>
<feature type="domain" description="Glycoside hydrolase family 29 N-terminal" evidence="7">
    <location>
        <begin position="11"/>
        <end position="378"/>
    </location>
</feature>
<dbReference type="PIRSF" id="PIRSF001092">
    <property type="entry name" value="Alpha-L-fucosidase"/>
    <property type="match status" value="1"/>
</dbReference>
<dbReference type="SMART" id="SM00812">
    <property type="entry name" value="Alpha_L_fucos"/>
    <property type="match status" value="1"/>
</dbReference>
<dbReference type="EC" id="3.2.1.51" evidence="3"/>
<protein>
    <recommendedName>
        <fullName evidence="3">alpha-L-fucosidase</fullName>
        <ecNumber evidence="3">3.2.1.51</ecNumber>
    </recommendedName>
</protein>
<keyword evidence="6" id="KW-0326">Glycosidase</keyword>
<name>E0S2S3_BUTPB</name>
<dbReference type="GO" id="GO:0004560">
    <property type="term" value="F:alpha-L-fucosidase activity"/>
    <property type="evidence" value="ECO:0007669"/>
    <property type="project" value="InterPro"/>
</dbReference>
<dbReference type="Gene3D" id="3.20.20.80">
    <property type="entry name" value="Glycosidases"/>
    <property type="match status" value="1"/>
</dbReference>
<evidence type="ECO:0000256" key="1">
    <source>
        <dbReference type="ARBA" id="ARBA00004071"/>
    </source>
</evidence>
<evidence type="ECO:0000313" key="9">
    <source>
        <dbReference type="Proteomes" id="UP000001299"/>
    </source>
</evidence>
<dbReference type="AlphaFoldDB" id="E0S2S3"/>
<dbReference type="GO" id="GO:0016139">
    <property type="term" value="P:glycoside catabolic process"/>
    <property type="evidence" value="ECO:0007669"/>
    <property type="project" value="TreeGrafter"/>
</dbReference>
<evidence type="ECO:0000259" key="7">
    <source>
        <dbReference type="Pfam" id="PF01120"/>
    </source>
</evidence>
<dbReference type="KEGG" id="bpb:bpr_III015"/>
<evidence type="ECO:0000256" key="5">
    <source>
        <dbReference type="ARBA" id="ARBA00022801"/>
    </source>
</evidence>
<gene>
    <name evidence="8" type="primary">fuc29A</name>
    <name evidence="8" type="ordered locus">bpr_III015</name>
</gene>
<evidence type="ECO:0000313" key="8">
    <source>
        <dbReference type="EMBL" id="ADL35705.1"/>
    </source>
</evidence>
<comment type="function">
    <text evidence="1">Alpha-L-fucosidase is responsible for hydrolyzing the alpha-1,6-linked fucose joined to the reducing-end N-acetylglucosamine of the carbohydrate moieties of glycoproteins.</text>
</comment>
<dbReference type="GO" id="GO:0006004">
    <property type="term" value="P:fucose metabolic process"/>
    <property type="evidence" value="ECO:0007669"/>
    <property type="project" value="InterPro"/>
</dbReference>
<reference evidence="8 9" key="1">
    <citation type="journal article" date="2010" name="PLoS ONE">
        <title>The glycobiome of the rumen bacterium Butyrivibrio proteoclasticus B316(T) highlights adaptation to a polysaccharide-rich environment.</title>
        <authorList>
            <person name="Kelly W.J."/>
            <person name="Leahy S.C."/>
            <person name="Altermann E."/>
            <person name="Yeoman C.J."/>
            <person name="Dunne J.C."/>
            <person name="Kong Z."/>
            <person name="Pacheco D.M."/>
            <person name="Li D."/>
            <person name="Noel S.J."/>
            <person name="Moon C.D."/>
            <person name="Cookson A.L."/>
            <person name="Attwood G.T."/>
        </authorList>
    </citation>
    <scope>NUCLEOTIDE SEQUENCE [LARGE SCALE GENOMIC DNA]</scope>
    <source>
        <strain evidence="9">ATCC 51982 / DSM 14932 / B316</strain>
    </source>
</reference>
<dbReference type="PANTHER" id="PTHR10030:SF37">
    <property type="entry name" value="ALPHA-L-FUCOSIDASE-RELATED"/>
    <property type="match status" value="1"/>
</dbReference>
<dbReference type="InterPro" id="IPR017853">
    <property type="entry name" value="GH"/>
</dbReference>
<evidence type="ECO:0000256" key="3">
    <source>
        <dbReference type="ARBA" id="ARBA00012662"/>
    </source>
</evidence>
<keyword evidence="5" id="KW-0378">Hydrolase</keyword>
<evidence type="ECO:0000256" key="2">
    <source>
        <dbReference type="ARBA" id="ARBA00007951"/>
    </source>
</evidence>
<evidence type="ECO:0000256" key="4">
    <source>
        <dbReference type="ARBA" id="ARBA00022729"/>
    </source>
</evidence>
<dbReference type="SUPFAM" id="SSF51445">
    <property type="entry name" value="(Trans)glycosidases"/>
    <property type="match status" value="1"/>
</dbReference>
<keyword evidence="9" id="KW-1185">Reference proteome</keyword>
<dbReference type="InterPro" id="IPR016286">
    <property type="entry name" value="FUC_metazoa-typ"/>
</dbReference>
<dbReference type="Proteomes" id="UP000001299">
    <property type="component" value="Chromosome 2"/>
</dbReference>
<dbReference type="RefSeq" id="WP_013282357.1">
    <property type="nucleotide sequence ID" value="NC_014388.1"/>
</dbReference>
<comment type="similarity">
    <text evidence="2">Belongs to the glycosyl hydrolase 29 family.</text>
</comment>
<dbReference type="eggNOG" id="COG3669">
    <property type="taxonomic scope" value="Bacteria"/>
</dbReference>
<evidence type="ECO:0000256" key="6">
    <source>
        <dbReference type="ARBA" id="ARBA00023295"/>
    </source>
</evidence>
<dbReference type="PANTHER" id="PTHR10030">
    <property type="entry name" value="ALPHA-L-FUCOSIDASE"/>
    <property type="match status" value="1"/>
</dbReference>
<dbReference type="EMBL" id="CP001811">
    <property type="protein sequence ID" value="ADL35705.1"/>
    <property type="molecule type" value="Genomic_DNA"/>
</dbReference>
<dbReference type="STRING" id="515622.bpr_III015"/>
<proteinExistence type="inferred from homology"/>